<dbReference type="Proteomes" id="UP000076925">
    <property type="component" value="Unassembled WGS sequence"/>
</dbReference>
<dbReference type="STRING" id="128403.WA1_34620"/>
<keyword evidence="2" id="KW-1185">Reference proteome</keyword>
<proteinExistence type="predicted"/>
<dbReference type="GO" id="GO:0016491">
    <property type="term" value="F:oxidoreductase activity"/>
    <property type="evidence" value="ECO:0007669"/>
    <property type="project" value="InterPro"/>
</dbReference>
<dbReference type="AlphaFoldDB" id="A0A139X340"/>
<protein>
    <submittedName>
        <fullName evidence="1">Uncharacterized protein</fullName>
    </submittedName>
</protein>
<reference evidence="1 2" key="1">
    <citation type="journal article" date="2013" name="Genome Biol. Evol.">
        <title>Genomes of Stigonematalean cyanobacteria (subsection V) and the evolution of oxygenic photosynthesis from prokaryotes to plastids.</title>
        <authorList>
            <person name="Dagan T."/>
            <person name="Roettger M."/>
            <person name="Stucken K."/>
            <person name="Landan G."/>
            <person name="Koch R."/>
            <person name="Major P."/>
            <person name="Gould S.B."/>
            <person name="Goremykin V.V."/>
            <person name="Rippka R."/>
            <person name="Tandeau de Marsac N."/>
            <person name="Gugger M."/>
            <person name="Lockhart P.J."/>
            <person name="Allen J.F."/>
            <person name="Brune I."/>
            <person name="Maus I."/>
            <person name="Puhler A."/>
            <person name="Martin W.F."/>
        </authorList>
    </citation>
    <scope>NUCLEOTIDE SEQUENCE [LARGE SCALE GENOMIC DNA]</scope>
    <source>
        <strain evidence="1 2">PCC 7110</strain>
    </source>
</reference>
<evidence type="ECO:0000313" key="1">
    <source>
        <dbReference type="EMBL" id="KYC39115.1"/>
    </source>
</evidence>
<dbReference type="EMBL" id="ANNX02000036">
    <property type="protein sequence ID" value="KYC39115.1"/>
    <property type="molecule type" value="Genomic_DNA"/>
</dbReference>
<organism evidence="1 2">
    <name type="scientific">Scytonema hofmannii PCC 7110</name>
    <dbReference type="NCBI Taxonomy" id="128403"/>
    <lineage>
        <taxon>Bacteria</taxon>
        <taxon>Bacillati</taxon>
        <taxon>Cyanobacteriota</taxon>
        <taxon>Cyanophyceae</taxon>
        <taxon>Nostocales</taxon>
        <taxon>Scytonemataceae</taxon>
        <taxon>Scytonema</taxon>
    </lineage>
</organism>
<dbReference type="Gene3D" id="3.40.109.10">
    <property type="entry name" value="NADH Oxidase"/>
    <property type="match status" value="1"/>
</dbReference>
<evidence type="ECO:0000313" key="2">
    <source>
        <dbReference type="Proteomes" id="UP000076925"/>
    </source>
</evidence>
<gene>
    <name evidence="1" type="ORF">WA1_34620</name>
</gene>
<sequence length="84" mass="9907">MSMQSSLSETTRQWMMAKGYSTQNLNGRGENANHCLTLIYELIDDRLESYISPNNSINGFIFLVSCVYYRSSWKYQDRGVRYRF</sequence>
<name>A0A139X340_9CYAN</name>
<dbReference type="InterPro" id="IPR000415">
    <property type="entry name" value="Nitroreductase-like"/>
</dbReference>
<comment type="caution">
    <text evidence="1">The sequence shown here is derived from an EMBL/GenBank/DDBJ whole genome shotgun (WGS) entry which is preliminary data.</text>
</comment>
<accession>A0A139X340</accession>